<organism evidence="2">
    <name type="scientific">Klebsiella pneumoniae</name>
    <dbReference type="NCBI Taxonomy" id="573"/>
    <lineage>
        <taxon>Bacteria</taxon>
        <taxon>Pseudomonadati</taxon>
        <taxon>Pseudomonadota</taxon>
        <taxon>Gammaproteobacteria</taxon>
        <taxon>Enterobacterales</taxon>
        <taxon>Enterobacteriaceae</taxon>
        <taxon>Klebsiella/Raoultella group</taxon>
        <taxon>Klebsiella</taxon>
        <taxon>Klebsiella pneumoniae complex</taxon>
    </lineage>
</organism>
<gene>
    <name evidence="2" type="ORF">SAMEA4873556_01346</name>
</gene>
<proteinExistence type="predicted"/>
<evidence type="ECO:0000256" key="1">
    <source>
        <dbReference type="SAM" id="MobiDB-lite"/>
    </source>
</evidence>
<name>A0A486SKD3_KLEPN</name>
<dbReference type="EMBL" id="CAAHDC010000004">
    <property type="protein sequence ID" value="VGM13791.1"/>
    <property type="molecule type" value="Genomic_DNA"/>
</dbReference>
<feature type="compositionally biased region" description="Pro residues" evidence="1">
    <location>
        <begin position="144"/>
        <end position="159"/>
    </location>
</feature>
<feature type="compositionally biased region" description="Basic residues" evidence="1">
    <location>
        <begin position="180"/>
        <end position="190"/>
    </location>
</feature>
<dbReference type="AlphaFoldDB" id="A0A486SKD3"/>
<accession>A0A486SKD3</accession>
<evidence type="ECO:0000313" key="2">
    <source>
        <dbReference type="EMBL" id="VGM13791.1"/>
    </source>
</evidence>
<feature type="region of interest" description="Disordered" evidence="1">
    <location>
        <begin position="128"/>
        <end position="190"/>
    </location>
</feature>
<reference evidence="2" key="1">
    <citation type="submission" date="2019-03" db="EMBL/GenBank/DDBJ databases">
        <authorList>
            <consortium name="Pathogen Informatics"/>
        </authorList>
    </citation>
    <scope>NUCLEOTIDE SEQUENCE</scope>
    <source>
        <strain evidence="2">5012STDY7626355</strain>
    </source>
</reference>
<sequence length="190" mass="20358">MERQRLPYGSLSLRKKAWVRESTAGKSFMLSVASAYFALPVNLLRYAWHGAGSAQGAASRRRPLYPRAPASKIAATRSLRLIPAGFGSGRGSVHAKHGPQPASMRAAPAFRERLSDFEAATPAVSATMVNKLTTSRTDRRPGKSQPPPGTKAAPHPLPLPGGATLARAYEGRELSAKPPGRVRRSCHQAE</sequence>
<protein>
    <submittedName>
        <fullName evidence="2">Uncharacterized protein</fullName>
    </submittedName>
</protein>